<feature type="region of interest" description="Disordered" evidence="1">
    <location>
        <begin position="19"/>
        <end position="125"/>
    </location>
</feature>
<keyword evidence="3" id="KW-1185">Reference proteome</keyword>
<feature type="compositionally biased region" description="Low complexity" evidence="1">
    <location>
        <begin position="19"/>
        <end position="28"/>
    </location>
</feature>
<name>A0A1X6NIY5_PORUM</name>
<dbReference type="AlphaFoldDB" id="A0A1X6NIY5"/>
<gene>
    <name evidence="2" type="ORF">BU14_2658s0001</name>
</gene>
<proteinExistence type="predicted"/>
<accession>A0A1X6NIY5</accession>
<protein>
    <submittedName>
        <fullName evidence="2">Uncharacterized protein</fullName>
    </submittedName>
</protein>
<organism evidence="2 3">
    <name type="scientific">Porphyra umbilicalis</name>
    <name type="common">Purple laver</name>
    <name type="synonym">Red alga</name>
    <dbReference type="NCBI Taxonomy" id="2786"/>
    <lineage>
        <taxon>Eukaryota</taxon>
        <taxon>Rhodophyta</taxon>
        <taxon>Bangiophyceae</taxon>
        <taxon>Bangiales</taxon>
        <taxon>Bangiaceae</taxon>
        <taxon>Porphyra</taxon>
    </lineage>
</organism>
<feature type="compositionally biased region" description="Pro residues" evidence="1">
    <location>
        <begin position="41"/>
        <end position="52"/>
    </location>
</feature>
<evidence type="ECO:0000313" key="2">
    <source>
        <dbReference type="EMBL" id="OSX68512.1"/>
    </source>
</evidence>
<evidence type="ECO:0000313" key="3">
    <source>
        <dbReference type="Proteomes" id="UP000218209"/>
    </source>
</evidence>
<evidence type="ECO:0000256" key="1">
    <source>
        <dbReference type="SAM" id="MobiDB-lite"/>
    </source>
</evidence>
<reference evidence="2 3" key="1">
    <citation type="submission" date="2017-03" db="EMBL/GenBank/DDBJ databases">
        <title>WGS assembly of Porphyra umbilicalis.</title>
        <authorList>
            <person name="Brawley S.H."/>
            <person name="Blouin N.A."/>
            <person name="Ficko-Blean E."/>
            <person name="Wheeler G.L."/>
            <person name="Lohr M."/>
            <person name="Goodson H.V."/>
            <person name="Jenkins J.W."/>
            <person name="Blaby-Haas C.E."/>
            <person name="Helliwell K.E."/>
            <person name="Chan C."/>
            <person name="Marriage T."/>
            <person name="Bhattacharya D."/>
            <person name="Klein A.S."/>
            <person name="Badis Y."/>
            <person name="Brodie J."/>
            <person name="Cao Y."/>
            <person name="Collen J."/>
            <person name="Dittami S.M."/>
            <person name="Gachon C.M."/>
            <person name="Green B.R."/>
            <person name="Karpowicz S."/>
            <person name="Kim J.W."/>
            <person name="Kudahl U."/>
            <person name="Lin S."/>
            <person name="Michel G."/>
            <person name="Mittag M."/>
            <person name="Olson B.J."/>
            <person name="Pangilinan J."/>
            <person name="Peng Y."/>
            <person name="Qiu H."/>
            <person name="Shu S."/>
            <person name="Singer J.T."/>
            <person name="Smith A.G."/>
            <person name="Sprecher B.N."/>
            <person name="Wagner V."/>
            <person name="Wang W."/>
            <person name="Wang Z.-Y."/>
            <person name="Yan J."/>
            <person name="Yarish C."/>
            <person name="Zoeuner-Riek S."/>
            <person name="Zhuang Y."/>
            <person name="Zou Y."/>
            <person name="Lindquist E.A."/>
            <person name="Grimwood J."/>
            <person name="Barry K."/>
            <person name="Rokhsar D.S."/>
            <person name="Schmutz J."/>
            <person name="Stiller J.W."/>
            <person name="Grossman A.R."/>
            <person name="Prochnik S.E."/>
        </authorList>
    </citation>
    <scope>NUCLEOTIDE SEQUENCE [LARGE SCALE GENOMIC DNA]</scope>
    <source>
        <strain evidence="2">4086291</strain>
    </source>
</reference>
<dbReference type="Proteomes" id="UP000218209">
    <property type="component" value="Unassembled WGS sequence"/>
</dbReference>
<dbReference type="EMBL" id="KV920433">
    <property type="protein sequence ID" value="OSX68512.1"/>
    <property type="molecule type" value="Genomic_DNA"/>
</dbReference>
<sequence>MRPTPSTWPLTMGWTAAWQAPRAAARVSPPLPPRPGRPRPARPPSPAPPPTSPRRRPRSWTTPFAAAAHPPGDGRRRPHSLPPAPAHGGRRAAPSTSTSAWRLSMRARTGGCGGRGTPSPAACTR</sequence>